<evidence type="ECO:0000256" key="1">
    <source>
        <dbReference type="SAM" id="MobiDB-lite"/>
    </source>
</evidence>
<accession>A0ABV9QY30</accession>
<dbReference type="RefSeq" id="WP_380020225.1">
    <property type="nucleotide sequence ID" value="NZ_JBHSHD010000007.1"/>
</dbReference>
<dbReference type="EMBL" id="JBHSHD010000007">
    <property type="protein sequence ID" value="MFC4820377.1"/>
    <property type="molecule type" value="Genomic_DNA"/>
</dbReference>
<feature type="region of interest" description="Disordered" evidence="1">
    <location>
        <begin position="137"/>
        <end position="171"/>
    </location>
</feature>
<comment type="caution">
    <text evidence="2">The sequence shown here is derived from an EMBL/GenBank/DDBJ whole genome shotgun (WGS) entry which is preliminary data.</text>
</comment>
<proteinExistence type="predicted"/>
<gene>
    <name evidence="2" type="ORF">ACFO6Q_08575</name>
</gene>
<reference evidence="3" key="1">
    <citation type="journal article" date="2019" name="Int. J. Syst. Evol. Microbiol.">
        <title>The Global Catalogue of Microorganisms (GCM) 10K type strain sequencing project: providing services to taxonomists for standard genome sequencing and annotation.</title>
        <authorList>
            <consortium name="The Broad Institute Genomics Platform"/>
            <consortium name="The Broad Institute Genome Sequencing Center for Infectious Disease"/>
            <person name="Wu L."/>
            <person name="Ma J."/>
        </authorList>
    </citation>
    <scope>NUCLEOTIDE SEQUENCE [LARGE SCALE GENOMIC DNA]</scope>
    <source>
        <strain evidence="3">CCUG 30340</strain>
    </source>
</reference>
<name>A0ABV9QY30_9GAMM</name>
<protein>
    <submittedName>
        <fullName evidence="2">Uncharacterized protein</fullName>
    </submittedName>
</protein>
<evidence type="ECO:0000313" key="2">
    <source>
        <dbReference type="EMBL" id="MFC4820377.1"/>
    </source>
</evidence>
<organism evidence="2 3">
    <name type="scientific">Dokdonella ginsengisoli</name>
    <dbReference type="NCBI Taxonomy" id="363846"/>
    <lineage>
        <taxon>Bacteria</taxon>
        <taxon>Pseudomonadati</taxon>
        <taxon>Pseudomonadota</taxon>
        <taxon>Gammaproteobacteria</taxon>
        <taxon>Lysobacterales</taxon>
        <taxon>Rhodanobacteraceae</taxon>
        <taxon>Dokdonella</taxon>
    </lineage>
</organism>
<feature type="compositionally biased region" description="Low complexity" evidence="1">
    <location>
        <begin position="156"/>
        <end position="171"/>
    </location>
</feature>
<keyword evidence="3" id="KW-1185">Reference proteome</keyword>
<evidence type="ECO:0000313" key="3">
    <source>
        <dbReference type="Proteomes" id="UP001595886"/>
    </source>
</evidence>
<sequence length="171" mass="17878">MACFPKIDQPCPLGIDERKRIDGWCARCEKTVHALDGMSEEERRALLRNAKGPVCVSYRVPAMRPLGAGFGAALAMTMSASALAIDVLPTGAQADPLQSHAGTSSTILSGSKAGGPECDEVRAVADEEFQPIDTVTITGGVRSPDSAEWVDDSDLPDLPMLSAPASSAPNP</sequence>
<dbReference type="Proteomes" id="UP001595886">
    <property type="component" value="Unassembled WGS sequence"/>
</dbReference>